<dbReference type="Proteomes" id="UP000192678">
    <property type="component" value="Unassembled WGS sequence"/>
</dbReference>
<evidence type="ECO:0000313" key="3">
    <source>
        <dbReference type="EMBL" id="SMD12804.1"/>
    </source>
</evidence>
<keyword evidence="4" id="KW-1185">Reference proteome</keyword>
<dbReference type="InterPro" id="IPR050769">
    <property type="entry name" value="NAT_camello-type"/>
</dbReference>
<proteinExistence type="predicted"/>
<dbReference type="Gene3D" id="3.40.630.30">
    <property type="match status" value="1"/>
</dbReference>
<dbReference type="GO" id="GO:0008080">
    <property type="term" value="F:N-acetyltransferase activity"/>
    <property type="evidence" value="ECO:0007669"/>
    <property type="project" value="InterPro"/>
</dbReference>
<dbReference type="PANTHER" id="PTHR13947:SF37">
    <property type="entry name" value="LD18367P"/>
    <property type="match status" value="1"/>
</dbReference>
<gene>
    <name evidence="3" type="ORF">SAMN04488101_115105</name>
</gene>
<dbReference type="CDD" id="cd04301">
    <property type="entry name" value="NAT_SF"/>
    <property type="match status" value="1"/>
</dbReference>
<dbReference type="SUPFAM" id="SSF55729">
    <property type="entry name" value="Acyl-CoA N-acyltransferases (Nat)"/>
    <property type="match status" value="1"/>
</dbReference>
<evidence type="ECO:0000313" key="4">
    <source>
        <dbReference type="Proteomes" id="UP000192678"/>
    </source>
</evidence>
<dbReference type="RefSeq" id="WP_084291474.1">
    <property type="nucleotide sequence ID" value="NZ_FWYB01000015.1"/>
</dbReference>
<dbReference type="InterPro" id="IPR016181">
    <property type="entry name" value="Acyl_CoA_acyltransferase"/>
</dbReference>
<dbReference type="OrthoDB" id="5319888at2"/>
<dbReference type="AlphaFoldDB" id="A0A1W2ESV3"/>
<reference evidence="3 4" key="1">
    <citation type="submission" date="2017-04" db="EMBL/GenBank/DDBJ databases">
        <authorList>
            <person name="Afonso C.L."/>
            <person name="Miller P.J."/>
            <person name="Scott M.A."/>
            <person name="Spackman E."/>
            <person name="Goraichik I."/>
            <person name="Dimitrov K.M."/>
            <person name="Suarez D.L."/>
            <person name="Swayne D.E."/>
        </authorList>
    </citation>
    <scope>NUCLEOTIDE SEQUENCE [LARGE SCALE GENOMIC DNA]</scope>
    <source>
        <strain evidence="3 4">DSM 19625</strain>
    </source>
</reference>
<accession>A0A1W2ESV3</accession>
<dbReference type="STRING" id="475255.SAMN04488101_115105"/>
<sequence>MIREALPGDAPELGKLIILAMDDLAAKFVGSSDPNDAVPLFQKFAALPANQYSYENTLVYEDEEGVCGMINAYDGANLETLRTPFLDYLDKTYGFKHSPENETQSGEYYLDCISVSPRKQGKGIGKELIKAMIDHAVSRGQHTLGLLVNKENLKAEKLYAGLGFKTVEEVDFMGGRYYHMSNTELMH</sequence>
<dbReference type="InterPro" id="IPR000182">
    <property type="entry name" value="GNAT_dom"/>
</dbReference>
<dbReference type="Pfam" id="PF00583">
    <property type="entry name" value="Acetyltransf_1"/>
    <property type="match status" value="1"/>
</dbReference>
<organism evidence="3 4">
    <name type="scientific">Pedobacter nyackensis</name>
    <dbReference type="NCBI Taxonomy" id="475255"/>
    <lineage>
        <taxon>Bacteria</taxon>
        <taxon>Pseudomonadati</taxon>
        <taxon>Bacteroidota</taxon>
        <taxon>Sphingobacteriia</taxon>
        <taxon>Sphingobacteriales</taxon>
        <taxon>Sphingobacteriaceae</taxon>
        <taxon>Pedobacter</taxon>
    </lineage>
</organism>
<evidence type="ECO:0000256" key="1">
    <source>
        <dbReference type="ARBA" id="ARBA00022679"/>
    </source>
</evidence>
<dbReference type="PROSITE" id="PS51186">
    <property type="entry name" value="GNAT"/>
    <property type="match status" value="1"/>
</dbReference>
<feature type="domain" description="N-acetyltransferase" evidence="2">
    <location>
        <begin position="1"/>
        <end position="187"/>
    </location>
</feature>
<protein>
    <submittedName>
        <fullName evidence="3">Acetyltransferase (GNAT) family protein</fullName>
    </submittedName>
</protein>
<dbReference type="PANTHER" id="PTHR13947">
    <property type="entry name" value="GNAT FAMILY N-ACETYLTRANSFERASE"/>
    <property type="match status" value="1"/>
</dbReference>
<keyword evidence="1 3" id="KW-0808">Transferase</keyword>
<dbReference type="EMBL" id="FWYB01000015">
    <property type="protein sequence ID" value="SMD12804.1"/>
    <property type="molecule type" value="Genomic_DNA"/>
</dbReference>
<evidence type="ECO:0000259" key="2">
    <source>
        <dbReference type="PROSITE" id="PS51186"/>
    </source>
</evidence>
<name>A0A1W2ESV3_9SPHI</name>